<dbReference type="InterPro" id="IPR050767">
    <property type="entry name" value="Sel1_AlgK"/>
</dbReference>
<keyword evidence="3" id="KW-1185">Reference proteome</keyword>
<dbReference type="PANTHER" id="PTHR11102">
    <property type="entry name" value="SEL-1-LIKE PROTEIN"/>
    <property type="match status" value="1"/>
</dbReference>
<feature type="compositionally biased region" description="Low complexity" evidence="1">
    <location>
        <begin position="680"/>
        <end position="696"/>
    </location>
</feature>
<dbReference type="PANTHER" id="PTHR11102:SF160">
    <property type="entry name" value="ERAD-ASSOCIATED E3 UBIQUITIN-PROTEIN LIGASE COMPONENT HRD3"/>
    <property type="match status" value="1"/>
</dbReference>
<organism evidence="2 3">
    <name type="scientific">Prosthecobacter debontii</name>
    <dbReference type="NCBI Taxonomy" id="48467"/>
    <lineage>
        <taxon>Bacteria</taxon>
        <taxon>Pseudomonadati</taxon>
        <taxon>Verrucomicrobiota</taxon>
        <taxon>Verrucomicrobiia</taxon>
        <taxon>Verrucomicrobiales</taxon>
        <taxon>Verrucomicrobiaceae</taxon>
        <taxon>Prosthecobacter</taxon>
    </lineage>
</organism>
<evidence type="ECO:0000313" key="2">
    <source>
        <dbReference type="EMBL" id="SKB08720.1"/>
    </source>
</evidence>
<evidence type="ECO:0000313" key="3">
    <source>
        <dbReference type="Proteomes" id="UP000190774"/>
    </source>
</evidence>
<dbReference type="Pfam" id="PF08238">
    <property type="entry name" value="Sel1"/>
    <property type="match status" value="13"/>
</dbReference>
<reference evidence="3" key="1">
    <citation type="submission" date="2017-02" db="EMBL/GenBank/DDBJ databases">
        <authorList>
            <person name="Varghese N."/>
            <person name="Submissions S."/>
        </authorList>
    </citation>
    <scope>NUCLEOTIDE SEQUENCE [LARGE SCALE GENOMIC DNA]</scope>
    <source>
        <strain evidence="3">ATCC 700200</strain>
    </source>
</reference>
<dbReference type="RefSeq" id="WP_078816114.1">
    <property type="nucleotide sequence ID" value="NZ_FUYE01000029.1"/>
</dbReference>
<dbReference type="InterPro" id="IPR011990">
    <property type="entry name" value="TPR-like_helical_dom_sf"/>
</dbReference>
<dbReference type="EMBL" id="FUYE01000029">
    <property type="protein sequence ID" value="SKB08720.1"/>
    <property type="molecule type" value="Genomic_DNA"/>
</dbReference>
<dbReference type="InterPro" id="IPR006597">
    <property type="entry name" value="Sel1-like"/>
</dbReference>
<dbReference type="SUPFAM" id="SSF81901">
    <property type="entry name" value="HCP-like"/>
    <property type="match status" value="4"/>
</dbReference>
<dbReference type="SMART" id="SM00671">
    <property type="entry name" value="SEL1"/>
    <property type="match status" value="15"/>
</dbReference>
<evidence type="ECO:0000256" key="1">
    <source>
        <dbReference type="SAM" id="MobiDB-lite"/>
    </source>
</evidence>
<proteinExistence type="predicted"/>
<accession>A0A1T4Z3W3</accession>
<protein>
    <submittedName>
        <fullName evidence="2">TPR repeat</fullName>
    </submittedName>
</protein>
<name>A0A1T4Z3W3_9BACT</name>
<dbReference type="Proteomes" id="UP000190774">
    <property type="component" value="Unassembled WGS sequence"/>
</dbReference>
<feature type="region of interest" description="Disordered" evidence="1">
    <location>
        <begin position="678"/>
        <end position="697"/>
    </location>
</feature>
<dbReference type="Gene3D" id="1.25.40.10">
    <property type="entry name" value="Tetratricopeptide repeat domain"/>
    <property type="match status" value="5"/>
</dbReference>
<dbReference type="AlphaFoldDB" id="A0A1T4Z3W3"/>
<dbReference type="OrthoDB" id="9812350at2"/>
<gene>
    <name evidence="2" type="ORF">SAMN02745166_05006</name>
</gene>
<sequence>MKPDLPTGANAMTRLGIPVQEAFETQVADFQRQARKAALRGPGTTLSLGRRCCSPFLGGGRGAFLRRTSGLVMAWHPLATILPLKKAVFFPRKRHGRNEMDLYDLGMILLTPARVWLLWIWLAVLGLSGVAWAQKAETGTERRTSAAAERVYQIGLAQAMPEDGPQDLKAAVVPFKQAAVLGHAKAAFLLAQFYFEGEVVPKDEVEGMRLLRASAARGHGDALMDLAERLYHAGGSGDAEMLSCATQVAERGHAKAQYLLGTLHDEGRVVKKDPAAALQWFLKAAALGFRKAQFNAGVHYALGKGAAKDEAEAAWWYRQAAEQGDELAQYNLGVFFSKGRGVAQDAAKAARWYTRAAEQGMPEAARNLSILHFTGRGVAKDLGKACLWLLIADRMGSPTAAAEVKELEAAGLTRSQRVEAERLAAEFTPVKEPDPFKAPVLEAAPASSAAPEPAPADLAEARRQATAFVPVPEKAEGPAQGGMTEEEVELVRKAAEGGHAEAQVKMSRLYQSGHRVPKDNAQAAKWARKAAEQGHADGQHNLALAYFFGYGVPQDAALAVQWEQKAAVQGLVAAQYSLGLHYRNGLGVSKDAEAAARWLRKAAEQGHVDAQLMLAIHSTDALQPADLLSACRWALIARANGSTRALRLLEFLEPALSPAQMAEARSQADAFVPVPEKADAPAAHPAQSPSSADSPPLTEQIKSLRRDAGRGNAEAQWTLAERYRTGDGVAKDPAAAARWMRRAAEQGHARATPMLGHLYFTGEGVEADPVEAMKWMLRAAEWGDANAQCVVARAYGRGRGVKQDPAAQYQWHLKAAAHGHPEAQYGLGVSLILGDGVPKDEEAAAAWFLKAANQGHAEAQMNLGSLYGHGQGVPLDYMQAYRWMLIAAAQGTEGAAPHAKTIESVLTPAEKAEGKRLADTFVPVREK</sequence>
<dbReference type="STRING" id="48467.SAMN02745166_05006"/>